<sequence length="197" mass="20811">MSNSTPPSVTGLIDSVTGRPVRRHPDTGVRYVRKAGWSHFWGRTLDALVVMVVAGVLMGAVHAANQGFALGRLGTAMSASTGVYVAVMAAVWFVVVVAYGMIWGSVGSLGDVVAGMRSVRISDGRRSGAWRGGWRAFWWSFAPFYLLVAIAAAFEGSGGDTFDSRYTAVDLRSGLARGHDPVPDATAPRPAAPTRVA</sequence>
<evidence type="ECO:0000259" key="7">
    <source>
        <dbReference type="Pfam" id="PF06271"/>
    </source>
</evidence>
<evidence type="ECO:0000256" key="5">
    <source>
        <dbReference type="SAM" id="MobiDB-lite"/>
    </source>
</evidence>
<dbReference type="EMBL" id="LT607413">
    <property type="protein sequence ID" value="SCF28432.1"/>
    <property type="molecule type" value="Genomic_DNA"/>
</dbReference>
<dbReference type="Pfam" id="PF06271">
    <property type="entry name" value="RDD"/>
    <property type="match status" value="1"/>
</dbReference>
<keyword evidence="4 6" id="KW-0472">Membrane</keyword>
<reference evidence="9" key="1">
    <citation type="submission" date="2016-06" db="EMBL/GenBank/DDBJ databases">
        <authorList>
            <person name="Varghese N."/>
            <person name="Submissions Spin"/>
        </authorList>
    </citation>
    <scope>NUCLEOTIDE SEQUENCE [LARGE SCALE GENOMIC DNA]</scope>
    <source>
        <strain evidence="9">DSM 43816</strain>
    </source>
</reference>
<feature type="transmembrane region" description="Helical" evidence="6">
    <location>
        <begin position="136"/>
        <end position="154"/>
    </location>
</feature>
<gene>
    <name evidence="8" type="ORF">GA0070618_4820</name>
</gene>
<protein>
    <submittedName>
        <fullName evidence="8">RDD family protein</fullName>
    </submittedName>
</protein>
<dbReference type="AlphaFoldDB" id="A0A1C4Z5V0"/>
<comment type="subcellular location">
    <subcellularLocation>
        <location evidence="1">Membrane</location>
        <topology evidence="1">Multi-pass membrane protein</topology>
    </subcellularLocation>
</comment>
<keyword evidence="9" id="KW-1185">Reference proteome</keyword>
<evidence type="ECO:0000256" key="3">
    <source>
        <dbReference type="ARBA" id="ARBA00022989"/>
    </source>
</evidence>
<evidence type="ECO:0000256" key="6">
    <source>
        <dbReference type="SAM" id="Phobius"/>
    </source>
</evidence>
<keyword evidence="3 6" id="KW-1133">Transmembrane helix</keyword>
<evidence type="ECO:0000256" key="1">
    <source>
        <dbReference type="ARBA" id="ARBA00004141"/>
    </source>
</evidence>
<dbReference type="InterPro" id="IPR010432">
    <property type="entry name" value="RDD"/>
</dbReference>
<feature type="region of interest" description="Disordered" evidence="5">
    <location>
        <begin position="177"/>
        <end position="197"/>
    </location>
</feature>
<dbReference type="Proteomes" id="UP000198253">
    <property type="component" value="Chromosome I"/>
</dbReference>
<keyword evidence="2 6" id="KW-0812">Transmembrane</keyword>
<evidence type="ECO:0000256" key="4">
    <source>
        <dbReference type="ARBA" id="ARBA00023136"/>
    </source>
</evidence>
<feature type="transmembrane region" description="Helical" evidence="6">
    <location>
        <begin position="83"/>
        <end position="115"/>
    </location>
</feature>
<feature type="transmembrane region" description="Helical" evidence="6">
    <location>
        <begin position="40"/>
        <end position="63"/>
    </location>
</feature>
<feature type="compositionally biased region" description="Low complexity" evidence="5">
    <location>
        <begin position="183"/>
        <end position="197"/>
    </location>
</feature>
<accession>A0A1C4Z5V0</accession>
<dbReference type="InParanoid" id="A0A1C4Z5V0"/>
<evidence type="ECO:0000256" key="2">
    <source>
        <dbReference type="ARBA" id="ARBA00022692"/>
    </source>
</evidence>
<dbReference type="RefSeq" id="WP_157748998.1">
    <property type="nucleotide sequence ID" value="NZ_LT607413.1"/>
</dbReference>
<organism evidence="8 9">
    <name type="scientific">Micromonospora echinospora</name>
    <name type="common">Micromonospora purpurea</name>
    <dbReference type="NCBI Taxonomy" id="1877"/>
    <lineage>
        <taxon>Bacteria</taxon>
        <taxon>Bacillati</taxon>
        <taxon>Actinomycetota</taxon>
        <taxon>Actinomycetes</taxon>
        <taxon>Micromonosporales</taxon>
        <taxon>Micromonosporaceae</taxon>
        <taxon>Micromonospora</taxon>
    </lineage>
</organism>
<evidence type="ECO:0000313" key="8">
    <source>
        <dbReference type="EMBL" id="SCF28432.1"/>
    </source>
</evidence>
<name>A0A1C4Z5V0_MICEC</name>
<proteinExistence type="predicted"/>
<evidence type="ECO:0000313" key="9">
    <source>
        <dbReference type="Proteomes" id="UP000198253"/>
    </source>
</evidence>
<feature type="domain" description="RDD" evidence="7">
    <location>
        <begin position="40"/>
        <end position="150"/>
    </location>
</feature>